<evidence type="ECO:0000313" key="2">
    <source>
        <dbReference type="Proteomes" id="UP001465426"/>
    </source>
</evidence>
<organism evidence="1 2">
    <name type="scientific">Niallia hominis</name>
    <dbReference type="NCBI Taxonomy" id="3133173"/>
    <lineage>
        <taxon>Bacteria</taxon>
        <taxon>Bacillati</taxon>
        <taxon>Bacillota</taxon>
        <taxon>Bacilli</taxon>
        <taxon>Bacillales</taxon>
        <taxon>Bacillaceae</taxon>
        <taxon>Niallia</taxon>
    </lineage>
</organism>
<reference evidence="1 2" key="1">
    <citation type="submission" date="2024-03" db="EMBL/GenBank/DDBJ databases">
        <title>Human intestinal bacterial collection.</title>
        <authorList>
            <person name="Pauvert C."/>
            <person name="Hitch T.C.A."/>
            <person name="Clavel T."/>
        </authorList>
    </citation>
    <scope>NUCLEOTIDE SEQUENCE [LARGE SCALE GENOMIC DNA]</scope>
    <source>
        <strain evidence="1 2">CLA-SR-H024</strain>
    </source>
</reference>
<evidence type="ECO:0000313" key="1">
    <source>
        <dbReference type="EMBL" id="MEQ2466171.1"/>
    </source>
</evidence>
<protein>
    <submittedName>
        <fullName evidence="1">Uncharacterized protein</fullName>
    </submittedName>
</protein>
<accession>A0ABV1EYJ5</accession>
<comment type="caution">
    <text evidence="1">The sequence shown here is derived from an EMBL/GenBank/DDBJ whole genome shotgun (WGS) entry which is preliminary data.</text>
</comment>
<dbReference type="EMBL" id="JBBMFN010000022">
    <property type="protein sequence ID" value="MEQ2466171.1"/>
    <property type="molecule type" value="Genomic_DNA"/>
</dbReference>
<sequence length="93" mass="10794">MAFVGDTVRLRVQFKTFTGQLVSPNDIKLTIYDKQNNQIEEIPITDSDKENIGVYFYDYIIPDDILDYFIFEFGGLHNDKPILARGKVNVKFN</sequence>
<dbReference type="RefSeq" id="WP_095322113.1">
    <property type="nucleotide sequence ID" value="NZ_JBBMFN010000022.1"/>
</dbReference>
<gene>
    <name evidence="1" type="ORF">WMO63_10905</name>
</gene>
<proteinExistence type="predicted"/>
<dbReference type="Proteomes" id="UP001465426">
    <property type="component" value="Unassembled WGS sequence"/>
</dbReference>
<keyword evidence="2" id="KW-1185">Reference proteome</keyword>
<name>A0ABV1EYJ5_9BACI</name>